<accession>A0AAV7BJN5</accession>
<organism evidence="2 3">
    <name type="scientific">Engystomops pustulosus</name>
    <name type="common">Tungara frog</name>
    <name type="synonym">Physalaemus pustulosus</name>
    <dbReference type="NCBI Taxonomy" id="76066"/>
    <lineage>
        <taxon>Eukaryota</taxon>
        <taxon>Metazoa</taxon>
        <taxon>Chordata</taxon>
        <taxon>Craniata</taxon>
        <taxon>Vertebrata</taxon>
        <taxon>Euteleostomi</taxon>
        <taxon>Amphibia</taxon>
        <taxon>Batrachia</taxon>
        <taxon>Anura</taxon>
        <taxon>Neobatrachia</taxon>
        <taxon>Hyloidea</taxon>
        <taxon>Leptodactylidae</taxon>
        <taxon>Leiuperinae</taxon>
        <taxon>Engystomops</taxon>
    </lineage>
</organism>
<evidence type="ECO:0000256" key="1">
    <source>
        <dbReference type="SAM" id="Phobius"/>
    </source>
</evidence>
<proteinExistence type="predicted"/>
<protein>
    <submittedName>
        <fullName evidence="2">Uncharacterized protein</fullName>
    </submittedName>
</protein>
<gene>
    <name evidence="2" type="ORF">GDO81_012130</name>
</gene>
<keyword evidence="1" id="KW-1133">Transmembrane helix</keyword>
<comment type="caution">
    <text evidence="2">The sequence shown here is derived from an EMBL/GenBank/DDBJ whole genome shotgun (WGS) entry which is preliminary data.</text>
</comment>
<evidence type="ECO:0000313" key="2">
    <source>
        <dbReference type="EMBL" id="KAG8572685.1"/>
    </source>
</evidence>
<keyword evidence="3" id="KW-1185">Reference proteome</keyword>
<reference evidence="2" key="1">
    <citation type="thesis" date="2020" institute="ProQuest LLC" country="789 East Eisenhower Parkway, Ann Arbor, MI, USA">
        <title>Comparative Genomics and Chromosome Evolution.</title>
        <authorList>
            <person name="Mudd A.B."/>
        </authorList>
    </citation>
    <scope>NUCLEOTIDE SEQUENCE</scope>
    <source>
        <strain evidence="2">237g6f4</strain>
        <tissue evidence="2">Blood</tissue>
    </source>
</reference>
<keyword evidence="1" id="KW-0812">Transmembrane</keyword>
<name>A0AAV7BJN5_ENGPU</name>
<dbReference type="EMBL" id="WNYA01000005">
    <property type="protein sequence ID" value="KAG8572685.1"/>
    <property type="molecule type" value="Genomic_DNA"/>
</dbReference>
<dbReference type="Proteomes" id="UP000824782">
    <property type="component" value="Unassembled WGS sequence"/>
</dbReference>
<dbReference type="AlphaFoldDB" id="A0AAV7BJN5"/>
<sequence>MLKMHVIPAFKTCCKWHKYEILSSAVIQSIEKEPVMLAGGGHNGEDQAMKDMKQESYIFLFFFLYFLKSPFLCPGHVNLALYNLPEH</sequence>
<feature type="transmembrane region" description="Helical" evidence="1">
    <location>
        <begin position="57"/>
        <end position="77"/>
    </location>
</feature>
<evidence type="ECO:0000313" key="3">
    <source>
        <dbReference type="Proteomes" id="UP000824782"/>
    </source>
</evidence>
<keyword evidence="1" id="KW-0472">Membrane</keyword>